<dbReference type="InterPro" id="IPR050143">
    <property type="entry name" value="TRIM/RBCC"/>
</dbReference>
<dbReference type="PROSITE" id="PS50119">
    <property type="entry name" value="ZF_BBOX"/>
    <property type="match status" value="1"/>
</dbReference>
<reference evidence="7 8" key="2">
    <citation type="journal article" date="2018" name="Annu Rev Anim Biosci">
        <title>Bat Biology, Genomes, and the Bat1K Project: To Generate Chromosome-Level Genomes for All Living Bat Species.</title>
        <authorList>
            <person name="Teeling E.C."/>
            <person name="Vernes S.C."/>
            <person name="Davalos L.M."/>
            <person name="Ray D.A."/>
            <person name="Gilbert M.T.P."/>
            <person name="Myers E."/>
        </authorList>
    </citation>
    <scope>NUCLEOTIDE SEQUENCE</scope>
</reference>
<reference evidence="7" key="4">
    <citation type="submission" date="2025-08" db="UniProtKB">
        <authorList>
            <consortium name="Ensembl"/>
        </authorList>
    </citation>
    <scope>IDENTIFICATION</scope>
</reference>
<dbReference type="Proteomes" id="UP000472240">
    <property type="component" value="Chromosome 18"/>
</dbReference>
<dbReference type="InterPro" id="IPR013083">
    <property type="entry name" value="Znf_RING/FYVE/PHD"/>
</dbReference>
<dbReference type="SUPFAM" id="SSF57850">
    <property type="entry name" value="RING/U-box"/>
    <property type="match status" value="1"/>
</dbReference>
<dbReference type="InterPro" id="IPR001841">
    <property type="entry name" value="Znf_RING"/>
</dbReference>
<evidence type="ECO:0000256" key="1">
    <source>
        <dbReference type="ARBA" id="ARBA00022723"/>
    </source>
</evidence>
<dbReference type="Gene3D" id="3.30.40.10">
    <property type="entry name" value="Zinc/RING finger domain, C3HC4 (zinc finger)"/>
    <property type="match status" value="1"/>
</dbReference>
<name>A0A671F8W4_RHIFE</name>
<evidence type="ECO:0000259" key="5">
    <source>
        <dbReference type="PROSITE" id="PS50089"/>
    </source>
</evidence>
<dbReference type="InterPro" id="IPR017907">
    <property type="entry name" value="Znf_RING_CS"/>
</dbReference>
<dbReference type="SMART" id="SM00336">
    <property type="entry name" value="BBOX"/>
    <property type="match status" value="1"/>
</dbReference>
<dbReference type="InterPro" id="IPR000315">
    <property type="entry name" value="Znf_B-box"/>
</dbReference>
<dbReference type="Pfam" id="PF00643">
    <property type="entry name" value="zf-B_box"/>
    <property type="match status" value="1"/>
</dbReference>
<dbReference type="OMA" id="YCENDQL"/>
<protein>
    <recommendedName>
        <fullName evidence="9">Tripartite motif containing 61</fullName>
    </recommendedName>
</protein>
<evidence type="ECO:0000259" key="6">
    <source>
        <dbReference type="PROSITE" id="PS50119"/>
    </source>
</evidence>
<dbReference type="SMART" id="SM00184">
    <property type="entry name" value="RING"/>
    <property type="match status" value="1"/>
</dbReference>
<accession>A0A671F8W4</accession>
<dbReference type="PROSITE" id="PS00518">
    <property type="entry name" value="ZF_RING_1"/>
    <property type="match status" value="1"/>
</dbReference>
<dbReference type="Ensembl" id="ENSRFET00010024060.1">
    <property type="protein sequence ID" value="ENSRFEP00010022112.1"/>
    <property type="gene ID" value="ENSRFEG00010014823.1"/>
</dbReference>
<dbReference type="GO" id="GO:0008270">
    <property type="term" value="F:zinc ion binding"/>
    <property type="evidence" value="ECO:0007669"/>
    <property type="project" value="UniProtKB-KW"/>
</dbReference>
<dbReference type="PANTHER" id="PTHR24103">
    <property type="entry name" value="E3 UBIQUITIN-PROTEIN LIGASE TRIM"/>
    <property type="match status" value="1"/>
</dbReference>
<evidence type="ECO:0000256" key="3">
    <source>
        <dbReference type="ARBA" id="ARBA00022833"/>
    </source>
</evidence>
<reference evidence="7 8" key="1">
    <citation type="journal article" date="2015" name="Annu Rev Anim Biosci">
        <title>The Genome 10K Project: a way forward.</title>
        <authorList>
            <person name="Koepfli K.P."/>
            <person name="Paten B."/>
            <person name="O'Brien S.J."/>
            <person name="Koepfli K.P."/>
            <person name="Paten B."/>
            <person name="Antunes A."/>
            <person name="Belov K."/>
            <person name="Bustamante C."/>
            <person name="Castoe T.A."/>
            <person name="Clawson H."/>
            <person name="Crawford A.J."/>
            <person name="Diekhans M."/>
            <person name="Distel D."/>
            <person name="Durbin R."/>
            <person name="Earl D."/>
            <person name="Fujita M.K."/>
            <person name="Gamble T."/>
            <person name="Georges A."/>
            <person name="Gemmell N."/>
            <person name="Gilbert M.T."/>
            <person name="Graves J.M."/>
            <person name="Green R.E."/>
            <person name="Hickey G."/>
            <person name="Jarvis E.D."/>
            <person name="Johnson W."/>
            <person name="Komissarov A."/>
            <person name="Korf I."/>
            <person name="Kuhn R."/>
            <person name="Larkin D.M."/>
            <person name="Lewin H."/>
            <person name="Lopez J.V."/>
            <person name="Ma J."/>
            <person name="Marques-Bonet T."/>
            <person name="Miller W."/>
            <person name="Murphy R."/>
            <person name="Pevzner P."/>
            <person name="Shapiro B."/>
            <person name="Steiner C."/>
            <person name="Tamazian G."/>
            <person name="Venkatesh B."/>
            <person name="Wang J."/>
            <person name="Wayne R."/>
            <person name="Wiley E."/>
            <person name="Yang H."/>
            <person name="Zhang G."/>
            <person name="Haussler D."/>
            <person name="Ryder O."/>
            <person name="O'Brien S.J."/>
        </authorList>
    </citation>
    <scope>NUCLEOTIDE SEQUENCE</scope>
</reference>
<reference evidence="8" key="3">
    <citation type="submission" date="2018-12" db="EMBL/GenBank/DDBJ databases">
        <title>G10K-VGP greater horseshoe bat female genome, primary haplotype.</title>
        <authorList>
            <person name="Teeling E."/>
            <person name="Myers G."/>
            <person name="Vernes S."/>
            <person name="Pippel M."/>
            <person name="Winkler S."/>
            <person name="Fedrigo O."/>
            <person name="Rhie A."/>
            <person name="Koren S."/>
            <person name="Phillippy A."/>
            <person name="Lewin H."/>
            <person name="Damas J."/>
            <person name="Howe K."/>
            <person name="Mountcastle J."/>
            <person name="Jarvis E.D."/>
        </authorList>
    </citation>
    <scope>NUCLEOTIDE SEQUENCE [LARGE SCALE GENOMIC DNA]</scope>
</reference>
<evidence type="ECO:0008006" key="9">
    <source>
        <dbReference type="Google" id="ProtNLM"/>
    </source>
</evidence>
<feature type="domain" description="RING-type" evidence="5">
    <location>
        <begin position="16"/>
        <end position="56"/>
    </location>
</feature>
<proteinExistence type="predicted"/>
<dbReference type="GeneTree" id="ENSGT00940000155329"/>
<evidence type="ECO:0000256" key="2">
    <source>
        <dbReference type="ARBA" id="ARBA00022771"/>
    </source>
</evidence>
<evidence type="ECO:0000256" key="4">
    <source>
        <dbReference type="PROSITE-ProRule" id="PRU00024"/>
    </source>
</evidence>
<dbReference type="SUPFAM" id="SSF57845">
    <property type="entry name" value="B-box zinc-binding domain"/>
    <property type="match status" value="1"/>
</dbReference>
<dbReference type="InParanoid" id="A0A671F8W4"/>
<keyword evidence="1" id="KW-0479">Metal-binding</keyword>
<keyword evidence="8" id="KW-1185">Reference proteome</keyword>
<feature type="domain" description="B box-type" evidence="6">
    <location>
        <begin position="92"/>
        <end position="133"/>
    </location>
</feature>
<dbReference type="PROSITE" id="PS50089">
    <property type="entry name" value="ZF_RING_2"/>
    <property type="match status" value="1"/>
</dbReference>
<reference evidence="7" key="5">
    <citation type="submission" date="2025-09" db="UniProtKB">
        <authorList>
            <consortium name="Ensembl"/>
        </authorList>
    </citation>
    <scope>IDENTIFICATION</scope>
</reference>
<dbReference type="Pfam" id="PF15227">
    <property type="entry name" value="zf-C3HC4_4"/>
    <property type="match status" value="1"/>
</dbReference>
<dbReference type="Gene3D" id="3.30.160.60">
    <property type="entry name" value="Classic Zinc Finger"/>
    <property type="match status" value="1"/>
</dbReference>
<sequence length="261" mass="29780">MAFAVCLAKLQAEARCSICLDYLRDPMTIECGHNFCHSCIHQRWEDLQDIFPCPICLHHCSDRNFKRNIQLCHMTDIIKQLPTPRSKRKRQEEKPLCKKHNEVLALFCEKDLELLCPQCGVSSDHEAHHLIPIEEAAASQRSKLKSFIEPLREQAEDAEMGYEKEKPSHTLLVCGVASPALTFETNFEWVPLWLCNLVPTIGTVNRITQGEVPPWVPLTMAGNWLWGPRQGCTFQVCCLMLHLLSSTKNVTLISPTSQKFQ</sequence>
<organism evidence="7 8">
    <name type="scientific">Rhinolophus ferrumequinum</name>
    <name type="common">Greater horseshoe bat</name>
    <dbReference type="NCBI Taxonomy" id="59479"/>
    <lineage>
        <taxon>Eukaryota</taxon>
        <taxon>Metazoa</taxon>
        <taxon>Chordata</taxon>
        <taxon>Craniata</taxon>
        <taxon>Vertebrata</taxon>
        <taxon>Euteleostomi</taxon>
        <taxon>Mammalia</taxon>
        <taxon>Eutheria</taxon>
        <taxon>Laurasiatheria</taxon>
        <taxon>Chiroptera</taxon>
        <taxon>Yinpterochiroptera</taxon>
        <taxon>Rhinolophoidea</taxon>
        <taxon>Rhinolophidae</taxon>
        <taxon>Rhinolophinae</taxon>
        <taxon>Rhinolophus</taxon>
    </lineage>
</organism>
<evidence type="ECO:0000313" key="8">
    <source>
        <dbReference type="Proteomes" id="UP000472240"/>
    </source>
</evidence>
<evidence type="ECO:0000313" key="7">
    <source>
        <dbReference type="Ensembl" id="ENSRFEP00010022112.1"/>
    </source>
</evidence>
<keyword evidence="2 4" id="KW-0863">Zinc-finger</keyword>
<keyword evidence="3" id="KW-0862">Zinc</keyword>
<dbReference type="AlphaFoldDB" id="A0A671F8W4"/>